<evidence type="ECO:0000256" key="4">
    <source>
        <dbReference type="PROSITE-ProRule" id="PRU00267"/>
    </source>
</evidence>
<dbReference type="InterPro" id="IPR009071">
    <property type="entry name" value="HMG_box_dom"/>
</dbReference>
<accession>B3MCP5</accession>
<keyword evidence="8" id="KW-1185">Reference proteome</keyword>
<dbReference type="GO" id="GO:0008301">
    <property type="term" value="F:DNA binding, bending"/>
    <property type="evidence" value="ECO:0007669"/>
    <property type="project" value="EnsemblMetazoa"/>
</dbReference>
<dbReference type="eggNOG" id="KOG0527">
    <property type="taxonomic scope" value="Eukaryota"/>
</dbReference>
<feature type="region of interest" description="Disordered" evidence="5">
    <location>
        <begin position="379"/>
        <end position="398"/>
    </location>
</feature>
<evidence type="ECO:0000313" key="7">
    <source>
        <dbReference type="EMBL" id="EDV36279.2"/>
    </source>
</evidence>
<dbReference type="KEGG" id="dan:6495733"/>
<evidence type="ECO:0000259" key="6">
    <source>
        <dbReference type="PROSITE" id="PS50118"/>
    </source>
</evidence>
<feature type="compositionally biased region" description="Polar residues" evidence="5">
    <location>
        <begin position="112"/>
        <end position="126"/>
    </location>
</feature>
<dbReference type="GO" id="GO:0048813">
    <property type="term" value="P:dendrite morphogenesis"/>
    <property type="evidence" value="ECO:0007669"/>
    <property type="project" value="EnsemblMetazoa"/>
</dbReference>
<feature type="compositionally biased region" description="Low complexity" evidence="5">
    <location>
        <begin position="46"/>
        <end position="59"/>
    </location>
</feature>
<feature type="domain" description="HMG box" evidence="6">
    <location>
        <begin position="179"/>
        <end position="247"/>
    </location>
</feature>
<feature type="compositionally biased region" description="Low complexity" evidence="5">
    <location>
        <begin position="80"/>
        <end position="109"/>
    </location>
</feature>
<feature type="region of interest" description="Disordered" evidence="5">
    <location>
        <begin position="419"/>
        <end position="444"/>
    </location>
</feature>
<organism evidence="7 8">
    <name type="scientific">Drosophila ananassae</name>
    <name type="common">Fruit fly</name>
    <dbReference type="NCBI Taxonomy" id="7217"/>
    <lineage>
        <taxon>Eukaryota</taxon>
        <taxon>Metazoa</taxon>
        <taxon>Ecdysozoa</taxon>
        <taxon>Arthropoda</taxon>
        <taxon>Hexapoda</taxon>
        <taxon>Insecta</taxon>
        <taxon>Pterygota</taxon>
        <taxon>Neoptera</taxon>
        <taxon>Endopterygota</taxon>
        <taxon>Diptera</taxon>
        <taxon>Brachycera</taxon>
        <taxon>Muscomorpha</taxon>
        <taxon>Ephydroidea</taxon>
        <taxon>Drosophilidae</taxon>
        <taxon>Drosophila</taxon>
        <taxon>Sophophora</taxon>
    </lineage>
</organism>
<dbReference type="OrthoDB" id="6247875at2759"/>
<protein>
    <recommendedName>
        <fullName evidence="6">HMG box domain-containing protein</fullName>
    </recommendedName>
</protein>
<feature type="compositionally biased region" description="Polar residues" evidence="5">
    <location>
        <begin position="279"/>
        <end position="288"/>
    </location>
</feature>
<dbReference type="GO" id="GO:0007552">
    <property type="term" value="P:metamorphosis"/>
    <property type="evidence" value="ECO:0007669"/>
    <property type="project" value="EnsemblMetazoa"/>
</dbReference>
<proteinExistence type="predicted"/>
<dbReference type="AlphaFoldDB" id="B3MCP5"/>
<dbReference type="InParanoid" id="B3MCP5"/>
<evidence type="ECO:0000256" key="3">
    <source>
        <dbReference type="ARBA" id="ARBA00023242"/>
    </source>
</evidence>
<dbReference type="SMART" id="SM00398">
    <property type="entry name" value="HMG"/>
    <property type="match status" value="1"/>
</dbReference>
<dbReference type="GO" id="GO:0000978">
    <property type="term" value="F:RNA polymerase II cis-regulatory region sequence-specific DNA binding"/>
    <property type="evidence" value="ECO:0007669"/>
    <property type="project" value="TreeGrafter"/>
</dbReference>
<dbReference type="GO" id="GO:0005634">
    <property type="term" value="C:nucleus"/>
    <property type="evidence" value="ECO:0007669"/>
    <property type="project" value="UniProtKB-SubCell"/>
</dbReference>
<feature type="DNA-binding region" description="HMG box" evidence="4">
    <location>
        <begin position="179"/>
        <end position="247"/>
    </location>
</feature>
<feature type="compositionally biased region" description="Polar residues" evidence="5">
    <location>
        <begin position="423"/>
        <end position="437"/>
    </location>
</feature>
<keyword evidence="2 4" id="KW-0238">DNA-binding</keyword>
<dbReference type="InterPro" id="IPR036910">
    <property type="entry name" value="HMG_box_dom_sf"/>
</dbReference>
<feature type="region of interest" description="Disordered" evidence="5">
    <location>
        <begin position="1"/>
        <end position="155"/>
    </location>
</feature>
<dbReference type="GO" id="GO:0007420">
    <property type="term" value="P:brain development"/>
    <property type="evidence" value="ECO:0007669"/>
    <property type="project" value="TreeGrafter"/>
</dbReference>
<feature type="compositionally biased region" description="Basic and acidic residues" evidence="5">
    <location>
        <begin position="128"/>
        <end position="138"/>
    </location>
</feature>
<feature type="region of interest" description="Disordered" evidence="5">
    <location>
        <begin position="537"/>
        <end position="559"/>
    </location>
</feature>
<feature type="compositionally biased region" description="Low complexity" evidence="5">
    <location>
        <begin position="289"/>
        <end position="299"/>
    </location>
</feature>
<dbReference type="InterPro" id="IPR050140">
    <property type="entry name" value="SRY-related_HMG-box_TF-like"/>
</dbReference>
<dbReference type="Proteomes" id="UP000007801">
    <property type="component" value="Unassembled WGS sequence"/>
</dbReference>
<feature type="region of interest" description="Disordered" evidence="5">
    <location>
        <begin position="160"/>
        <end position="179"/>
    </location>
</feature>
<dbReference type="GO" id="GO:0001228">
    <property type="term" value="F:DNA-binding transcription activator activity, RNA polymerase II-specific"/>
    <property type="evidence" value="ECO:0007669"/>
    <property type="project" value="TreeGrafter"/>
</dbReference>
<feature type="region of interest" description="Disordered" evidence="5">
    <location>
        <begin position="248"/>
        <end position="332"/>
    </location>
</feature>
<feature type="compositionally biased region" description="Polar residues" evidence="5">
    <location>
        <begin position="60"/>
        <end position="76"/>
    </location>
</feature>
<evidence type="ECO:0000256" key="5">
    <source>
        <dbReference type="SAM" id="MobiDB-lite"/>
    </source>
</evidence>
<dbReference type="PROSITE" id="PS50118">
    <property type="entry name" value="HMG_BOX_2"/>
    <property type="match status" value="1"/>
</dbReference>
<evidence type="ECO:0000256" key="2">
    <source>
        <dbReference type="ARBA" id="ARBA00023125"/>
    </source>
</evidence>
<dbReference type="PANTHER" id="PTHR10270:SF323">
    <property type="entry name" value="TRANSCRIPTION FACTOR SOX-14-RELATED"/>
    <property type="match status" value="1"/>
</dbReference>
<dbReference type="GeneID" id="6495733"/>
<name>B3MCP5_DROAN</name>
<dbReference type="Gene3D" id="1.10.30.10">
    <property type="entry name" value="High mobility group box domain"/>
    <property type="match status" value="1"/>
</dbReference>
<dbReference type="SMR" id="B3MCP5"/>
<dbReference type="CTD" id="8403"/>
<feature type="compositionally biased region" description="Polar residues" evidence="5">
    <location>
        <begin position="300"/>
        <end position="320"/>
    </location>
</feature>
<dbReference type="GO" id="GO:1904801">
    <property type="term" value="P:positive regulation of neuron remodeling"/>
    <property type="evidence" value="ECO:0007669"/>
    <property type="project" value="EnsemblMetazoa"/>
</dbReference>
<comment type="subcellular location">
    <subcellularLocation>
        <location evidence="1">Nucleus</location>
    </subcellularLocation>
</comment>
<dbReference type="HOGENOM" id="CLU_025599_0_0_1"/>
<dbReference type="SUPFAM" id="SSF47095">
    <property type="entry name" value="HMG-box"/>
    <property type="match status" value="1"/>
</dbReference>
<dbReference type="STRING" id="7217.B3MCP5"/>
<dbReference type="FunCoup" id="B3MCP5">
    <property type="interactions" value="119"/>
</dbReference>
<dbReference type="PANTHER" id="PTHR10270">
    <property type="entry name" value="SOX TRANSCRIPTION FACTOR"/>
    <property type="match status" value="1"/>
</dbReference>
<feature type="compositionally biased region" description="Gly residues" evidence="5">
    <location>
        <begin position="546"/>
        <end position="555"/>
    </location>
</feature>
<dbReference type="CDD" id="cd22029">
    <property type="entry name" value="HMG-box_SoxC"/>
    <property type="match status" value="1"/>
</dbReference>
<dbReference type="GO" id="GO:0000122">
    <property type="term" value="P:negative regulation of transcription by RNA polymerase II"/>
    <property type="evidence" value="ECO:0007669"/>
    <property type="project" value="TreeGrafter"/>
</dbReference>
<dbReference type="Pfam" id="PF00505">
    <property type="entry name" value="HMG_box"/>
    <property type="match status" value="1"/>
</dbReference>
<evidence type="ECO:0000256" key="1">
    <source>
        <dbReference type="ARBA" id="ARBA00004123"/>
    </source>
</evidence>
<sequence>MIAAPTQATEEPPFSFRPGTIPTVPTATATATTPEAIPAPKPESIPRVPSTPTDVPPTSFGSTQIPTPTAEPSQRAITHPTAAVASPSAPVAAAASNPNPRSTPTPNHHPQSRFQPESNTNSFESNMDNERSPSHSGHDMTLNMNGDSSLVFGSARVPVNSSTPYSDATRTKKHSPGHIKRPMNAFMVWSQMERRKICERTPDLHNAEISKELGRRWQLLSKDDKQPYIMEAEKLRKMHMIEYPNYKYRPQKKQARSPGALKGNPNQELDGSDGKNDPTHCTLSNLAINNNNNNSNNNNGTTTAGRKSKRSTSTCQTGTASKRLKNDTTGDTCKPKYEVNAASDLAEQLHNNNSTADIKLPSADNLLSFQSSQYIPLNTTGDDVKLPPADQSSPSNARENISDVVLRFLPLFVNSTDNEDSNGLDSTGHSHGNQSTAGLIDTIDPMDPIDSITARQDLSESMLSYMPYCDDDGNNLLETSDPDRVILLDSLGKPVFESEDNIVNDANLHSASHHVSPFVPDNSDCFADDCVAGGRGGSSGSHSVVGSGGGGGGGENSSLPVKFEVQPHNTICTMNIEIHNGSGLMYGGPDGGHTFQSDDFNPMPPAAEDSDCSILTASHSPQIGYCGGGGGIGGSFVEADAIVNTCTYTTTSQDYAGNVIETHNDLNYAAHDNNGALLAYTFEDMPPQPTGSHLEFNTNKYEFASYYKM</sequence>
<gene>
    <name evidence="7" type="primary">Dana\GF12887</name>
    <name evidence="7" type="synonym">dana_GLEANR_12904</name>
    <name evidence="7" type="ORF">GF12887</name>
</gene>
<feature type="compositionally biased region" description="Low complexity" evidence="5">
    <location>
        <begin position="18"/>
        <end position="36"/>
    </location>
</feature>
<dbReference type="GO" id="GO:0016322">
    <property type="term" value="P:neuron remodeling"/>
    <property type="evidence" value="ECO:0007669"/>
    <property type="project" value="EnsemblMetazoa"/>
</dbReference>
<dbReference type="EMBL" id="CH902619">
    <property type="protein sequence ID" value="EDV36279.2"/>
    <property type="molecule type" value="Genomic_DNA"/>
</dbReference>
<reference evidence="7 8" key="1">
    <citation type="journal article" date="2007" name="Nature">
        <title>Evolution of genes and genomes on the Drosophila phylogeny.</title>
        <authorList>
            <consortium name="Drosophila 12 Genomes Consortium"/>
            <person name="Clark A.G."/>
            <person name="Eisen M.B."/>
            <person name="Smith D.R."/>
            <person name="Bergman C.M."/>
            <person name="Oliver B."/>
            <person name="Markow T.A."/>
            <person name="Kaufman T.C."/>
            <person name="Kellis M."/>
            <person name="Gelbart W."/>
            <person name="Iyer V.N."/>
            <person name="Pollard D.A."/>
            <person name="Sackton T.B."/>
            <person name="Larracuente A.M."/>
            <person name="Singh N.D."/>
            <person name="Abad J.P."/>
            <person name="Abt D.N."/>
            <person name="Adryan B."/>
            <person name="Aguade M."/>
            <person name="Akashi H."/>
            <person name="Anderson W.W."/>
            <person name="Aquadro C.F."/>
            <person name="Ardell D.H."/>
            <person name="Arguello R."/>
            <person name="Artieri C.G."/>
            <person name="Barbash D.A."/>
            <person name="Barker D."/>
            <person name="Barsanti P."/>
            <person name="Batterham P."/>
            <person name="Batzoglou S."/>
            <person name="Begun D."/>
            <person name="Bhutkar A."/>
            <person name="Blanco E."/>
            <person name="Bosak S.A."/>
            <person name="Bradley R.K."/>
            <person name="Brand A.D."/>
            <person name="Brent M.R."/>
            <person name="Brooks A.N."/>
            <person name="Brown R.H."/>
            <person name="Butlin R.K."/>
            <person name="Caggese C."/>
            <person name="Calvi B.R."/>
            <person name="Bernardo de Carvalho A."/>
            <person name="Caspi A."/>
            <person name="Castrezana S."/>
            <person name="Celniker S.E."/>
            <person name="Chang J.L."/>
            <person name="Chapple C."/>
            <person name="Chatterji S."/>
            <person name="Chinwalla A."/>
            <person name="Civetta A."/>
            <person name="Clifton S.W."/>
            <person name="Comeron J.M."/>
            <person name="Costello J.C."/>
            <person name="Coyne J.A."/>
            <person name="Daub J."/>
            <person name="David R.G."/>
            <person name="Delcher A.L."/>
            <person name="Delehaunty K."/>
            <person name="Do C.B."/>
            <person name="Ebling H."/>
            <person name="Edwards K."/>
            <person name="Eickbush T."/>
            <person name="Evans J.D."/>
            <person name="Filipski A."/>
            <person name="Findeiss S."/>
            <person name="Freyhult E."/>
            <person name="Fulton L."/>
            <person name="Fulton R."/>
            <person name="Garcia A.C."/>
            <person name="Gardiner A."/>
            <person name="Garfield D.A."/>
            <person name="Garvin B.E."/>
            <person name="Gibson G."/>
            <person name="Gilbert D."/>
            <person name="Gnerre S."/>
            <person name="Godfrey J."/>
            <person name="Good R."/>
            <person name="Gotea V."/>
            <person name="Gravely B."/>
            <person name="Greenberg A.J."/>
            <person name="Griffiths-Jones S."/>
            <person name="Gross S."/>
            <person name="Guigo R."/>
            <person name="Gustafson E.A."/>
            <person name="Haerty W."/>
            <person name="Hahn M.W."/>
            <person name="Halligan D.L."/>
            <person name="Halpern A.L."/>
            <person name="Halter G.M."/>
            <person name="Han M.V."/>
            <person name="Heger A."/>
            <person name="Hillier L."/>
            <person name="Hinrichs A.S."/>
            <person name="Holmes I."/>
            <person name="Hoskins R.A."/>
            <person name="Hubisz M.J."/>
            <person name="Hultmark D."/>
            <person name="Huntley M.A."/>
            <person name="Jaffe D.B."/>
            <person name="Jagadeeshan S."/>
            <person name="Jeck W.R."/>
            <person name="Johnson J."/>
            <person name="Jones C.D."/>
            <person name="Jordan W.C."/>
            <person name="Karpen G.H."/>
            <person name="Kataoka E."/>
            <person name="Keightley P.D."/>
            <person name="Kheradpour P."/>
            <person name="Kirkness E.F."/>
            <person name="Koerich L.B."/>
            <person name="Kristiansen K."/>
            <person name="Kudrna D."/>
            <person name="Kulathinal R.J."/>
            <person name="Kumar S."/>
            <person name="Kwok R."/>
            <person name="Lander E."/>
            <person name="Langley C.H."/>
            <person name="Lapoint R."/>
            <person name="Lazzaro B.P."/>
            <person name="Lee S.J."/>
            <person name="Levesque L."/>
            <person name="Li R."/>
            <person name="Lin C.F."/>
            <person name="Lin M.F."/>
            <person name="Lindblad-Toh K."/>
            <person name="Llopart A."/>
            <person name="Long M."/>
            <person name="Low L."/>
            <person name="Lozovsky E."/>
            <person name="Lu J."/>
            <person name="Luo M."/>
            <person name="Machado C.A."/>
            <person name="Makalowski W."/>
            <person name="Marzo M."/>
            <person name="Matsuda M."/>
            <person name="Matzkin L."/>
            <person name="McAllister B."/>
            <person name="McBride C.S."/>
            <person name="McKernan B."/>
            <person name="McKernan K."/>
            <person name="Mendez-Lago M."/>
            <person name="Minx P."/>
            <person name="Mollenhauer M.U."/>
            <person name="Montooth K."/>
            <person name="Mount S.M."/>
            <person name="Mu X."/>
            <person name="Myers E."/>
            <person name="Negre B."/>
            <person name="Newfeld S."/>
            <person name="Nielsen R."/>
            <person name="Noor M.A."/>
            <person name="O'Grady P."/>
            <person name="Pachter L."/>
            <person name="Papaceit M."/>
            <person name="Parisi M.J."/>
            <person name="Parisi M."/>
            <person name="Parts L."/>
            <person name="Pedersen J.S."/>
            <person name="Pesole G."/>
            <person name="Phillippy A.M."/>
            <person name="Ponting C.P."/>
            <person name="Pop M."/>
            <person name="Porcelli D."/>
            <person name="Powell J.R."/>
            <person name="Prohaska S."/>
            <person name="Pruitt K."/>
            <person name="Puig M."/>
            <person name="Quesneville H."/>
            <person name="Ram K.R."/>
            <person name="Rand D."/>
            <person name="Rasmussen M.D."/>
            <person name="Reed L.K."/>
            <person name="Reenan R."/>
            <person name="Reily A."/>
            <person name="Remington K.A."/>
            <person name="Rieger T.T."/>
            <person name="Ritchie M.G."/>
            <person name="Robin C."/>
            <person name="Rogers Y.H."/>
            <person name="Rohde C."/>
            <person name="Rozas J."/>
            <person name="Rubenfield M.J."/>
            <person name="Ruiz A."/>
            <person name="Russo S."/>
            <person name="Salzberg S.L."/>
            <person name="Sanchez-Gracia A."/>
            <person name="Saranga D.J."/>
            <person name="Sato H."/>
            <person name="Schaeffer S.W."/>
            <person name="Schatz M.C."/>
            <person name="Schlenke T."/>
            <person name="Schwartz R."/>
            <person name="Segarra C."/>
            <person name="Singh R.S."/>
            <person name="Sirot L."/>
            <person name="Sirota M."/>
            <person name="Sisneros N.B."/>
            <person name="Smith C.D."/>
            <person name="Smith T.F."/>
            <person name="Spieth J."/>
            <person name="Stage D.E."/>
            <person name="Stark A."/>
            <person name="Stephan W."/>
            <person name="Strausberg R.L."/>
            <person name="Strempel S."/>
            <person name="Sturgill D."/>
            <person name="Sutton G."/>
            <person name="Sutton G.G."/>
            <person name="Tao W."/>
            <person name="Teichmann S."/>
            <person name="Tobari Y.N."/>
            <person name="Tomimura Y."/>
            <person name="Tsolas J.M."/>
            <person name="Valente V.L."/>
            <person name="Venter E."/>
            <person name="Venter J.C."/>
            <person name="Vicario S."/>
            <person name="Vieira F.G."/>
            <person name="Vilella A.J."/>
            <person name="Villasante A."/>
            <person name="Walenz B."/>
            <person name="Wang J."/>
            <person name="Wasserman M."/>
            <person name="Watts T."/>
            <person name="Wilson D."/>
            <person name="Wilson R.K."/>
            <person name="Wing R.A."/>
            <person name="Wolfner M.F."/>
            <person name="Wong A."/>
            <person name="Wong G.K."/>
            <person name="Wu C.I."/>
            <person name="Wu G."/>
            <person name="Yamamoto D."/>
            <person name="Yang H.P."/>
            <person name="Yang S.P."/>
            <person name="Yorke J.A."/>
            <person name="Yoshida K."/>
            <person name="Zdobnov E."/>
            <person name="Zhang P."/>
            <person name="Zhang Y."/>
            <person name="Zimin A.V."/>
            <person name="Baldwin J."/>
            <person name="Abdouelleil A."/>
            <person name="Abdulkadir J."/>
            <person name="Abebe A."/>
            <person name="Abera B."/>
            <person name="Abreu J."/>
            <person name="Acer S.C."/>
            <person name="Aftuck L."/>
            <person name="Alexander A."/>
            <person name="An P."/>
            <person name="Anderson E."/>
            <person name="Anderson S."/>
            <person name="Arachi H."/>
            <person name="Azer M."/>
            <person name="Bachantsang P."/>
            <person name="Barry A."/>
            <person name="Bayul T."/>
            <person name="Berlin A."/>
            <person name="Bessette D."/>
            <person name="Bloom T."/>
            <person name="Blye J."/>
            <person name="Boguslavskiy L."/>
            <person name="Bonnet C."/>
            <person name="Boukhgalter B."/>
            <person name="Bourzgui I."/>
            <person name="Brown A."/>
            <person name="Cahill P."/>
            <person name="Channer S."/>
            <person name="Cheshatsang Y."/>
            <person name="Chuda L."/>
            <person name="Citroen M."/>
            <person name="Collymore A."/>
            <person name="Cooke P."/>
            <person name="Costello M."/>
            <person name="D'Aco K."/>
            <person name="Daza R."/>
            <person name="De Haan G."/>
            <person name="DeGray S."/>
            <person name="DeMaso C."/>
            <person name="Dhargay N."/>
            <person name="Dooley K."/>
            <person name="Dooley E."/>
            <person name="Doricent M."/>
            <person name="Dorje P."/>
            <person name="Dorjee K."/>
            <person name="Dupes A."/>
            <person name="Elong R."/>
            <person name="Falk J."/>
            <person name="Farina A."/>
            <person name="Faro S."/>
            <person name="Ferguson D."/>
            <person name="Fisher S."/>
            <person name="Foley C.D."/>
            <person name="Franke A."/>
            <person name="Friedrich D."/>
            <person name="Gadbois L."/>
            <person name="Gearin G."/>
            <person name="Gearin C.R."/>
            <person name="Giannoukos G."/>
            <person name="Goode T."/>
            <person name="Graham J."/>
            <person name="Grandbois E."/>
            <person name="Grewal S."/>
            <person name="Gyaltsen K."/>
            <person name="Hafez N."/>
            <person name="Hagos B."/>
            <person name="Hall J."/>
            <person name="Henson C."/>
            <person name="Hollinger A."/>
            <person name="Honan T."/>
            <person name="Huard M.D."/>
            <person name="Hughes L."/>
            <person name="Hurhula B."/>
            <person name="Husby M.E."/>
            <person name="Kamat A."/>
            <person name="Kanga B."/>
            <person name="Kashin S."/>
            <person name="Khazanovich D."/>
            <person name="Kisner P."/>
            <person name="Lance K."/>
            <person name="Lara M."/>
            <person name="Lee W."/>
            <person name="Lennon N."/>
            <person name="Letendre F."/>
            <person name="LeVine R."/>
            <person name="Lipovsky A."/>
            <person name="Liu X."/>
            <person name="Liu J."/>
            <person name="Liu S."/>
            <person name="Lokyitsang T."/>
            <person name="Lokyitsang Y."/>
            <person name="Lubonja R."/>
            <person name="Lui A."/>
            <person name="MacDonald P."/>
            <person name="Magnisalis V."/>
            <person name="Maru K."/>
            <person name="Matthews C."/>
            <person name="McCusker W."/>
            <person name="McDonough S."/>
            <person name="Mehta T."/>
            <person name="Meldrim J."/>
            <person name="Meneus L."/>
            <person name="Mihai O."/>
            <person name="Mihalev A."/>
            <person name="Mihova T."/>
            <person name="Mittelman R."/>
            <person name="Mlenga V."/>
            <person name="Montmayeur A."/>
            <person name="Mulrain L."/>
            <person name="Navidi A."/>
            <person name="Naylor J."/>
            <person name="Negash T."/>
            <person name="Nguyen T."/>
            <person name="Nguyen N."/>
            <person name="Nicol R."/>
            <person name="Norbu C."/>
            <person name="Norbu N."/>
            <person name="Novod N."/>
            <person name="O'Neill B."/>
            <person name="Osman S."/>
            <person name="Markiewicz E."/>
            <person name="Oyono O.L."/>
            <person name="Patti C."/>
            <person name="Phunkhang P."/>
            <person name="Pierre F."/>
            <person name="Priest M."/>
            <person name="Raghuraman S."/>
            <person name="Rege F."/>
            <person name="Reyes R."/>
            <person name="Rise C."/>
            <person name="Rogov P."/>
            <person name="Ross K."/>
            <person name="Ryan E."/>
            <person name="Settipalli S."/>
            <person name="Shea T."/>
            <person name="Sherpa N."/>
            <person name="Shi L."/>
            <person name="Shih D."/>
            <person name="Sparrow T."/>
            <person name="Spaulding J."/>
            <person name="Stalker J."/>
            <person name="Stange-Thomann N."/>
            <person name="Stavropoulos S."/>
            <person name="Stone C."/>
            <person name="Strader C."/>
            <person name="Tesfaye S."/>
            <person name="Thomson T."/>
            <person name="Thoulutsang Y."/>
            <person name="Thoulutsang D."/>
            <person name="Topham K."/>
            <person name="Topping I."/>
            <person name="Tsamla T."/>
            <person name="Vassiliev H."/>
            <person name="Vo A."/>
            <person name="Wangchuk T."/>
            <person name="Wangdi T."/>
            <person name="Weiand M."/>
            <person name="Wilkinson J."/>
            <person name="Wilson A."/>
            <person name="Yadav S."/>
            <person name="Young G."/>
            <person name="Yu Q."/>
            <person name="Zembek L."/>
            <person name="Zhong D."/>
            <person name="Zimmer A."/>
            <person name="Zwirko Z."/>
            <person name="Jaffe D.B."/>
            <person name="Alvarez P."/>
            <person name="Brockman W."/>
            <person name="Butler J."/>
            <person name="Chin C."/>
            <person name="Gnerre S."/>
            <person name="Grabherr M."/>
            <person name="Kleber M."/>
            <person name="Mauceli E."/>
            <person name="MacCallum I."/>
        </authorList>
    </citation>
    <scope>NUCLEOTIDE SEQUENCE [LARGE SCALE GENOMIC DNA]</scope>
    <source>
        <strain evidence="8">Tucson 14024-0371.13</strain>
    </source>
</reference>
<evidence type="ECO:0000313" key="8">
    <source>
        <dbReference type="Proteomes" id="UP000007801"/>
    </source>
</evidence>
<keyword evidence="3 4" id="KW-0539">Nucleus</keyword>
<dbReference type="FunFam" id="1.10.30.10:FF:000007">
    <property type="entry name" value="Transcription factor SOX"/>
    <property type="match status" value="1"/>
</dbReference>